<feature type="transmembrane region" description="Helical" evidence="2">
    <location>
        <begin position="77"/>
        <end position="95"/>
    </location>
</feature>
<dbReference type="PROSITE" id="PS51318">
    <property type="entry name" value="TAT"/>
    <property type="match status" value="1"/>
</dbReference>
<feature type="compositionally biased region" description="Low complexity" evidence="1">
    <location>
        <begin position="699"/>
        <end position="724"/>
    </location>
</feature>
<gene>
    <name evidence="4" type="ORF">ACFP90_28150</name>
</gene>
<feature type="transmembrane region" description="Helical" evidence="2">
    <location>
        <begin position="256"/>
        <end position="278"/>
    </location>
</feature>
<dbReference type="RefSeq" id="WP_224609832.1">
    <property type="nucleotide sequence ID" value="NZ_JAIQXV010000012.1"/>
</dbReference>
<proteinExistence type="predicted"/>
<feature type="compositionally biased region" description="Pro residues" evidence="1">
    <location>
        <begin position="688"/>
        <end position="698"/>
    </location>
</feature>
<feature type="signal peptide" evidence="3">
    <location>
        <begin position="1"/>
        <end position="23"/>
    </location>
</feature>
<feature type="region of interest" description="Disordered" evidence="1">
    <location>
        <begin position="661"/>
        <end position="788"/>
    </location>
</feature>
<protein>
    <recommendedName>
        <fullName evidence="6">TrbL/VirB6 plasmid conjugal transfer protein</fullName>
    </recommendedName>
</protein>
<name>A0ABW1ZTM7_9DEIO</name>
<feature type="compositionally biased region" description="Low complexity" evidence="1">
    <location>
        <begin position="459"/>
        <end position="501"/>
    </location>
</feature>
<feature type="compositionally biased region" description="Low complexity" evidence="1">
    <location>
        <begin position="661"/>
        <end position="683"/>
    </location>
</feature>
<evidence type="ECO:0000313" key="5">
    <source>
        <dbReference type="Proteomes" id="UP001596317"/>
    </source>
</evidence>
<evidence type="ECO:0000256" key="1">
    <source>
        <dbReference type="SAM" id="MobiDB-lite"/>
    </source>
</evidence>
<feature type="transmembrane region" description="Helical" evidence="2">
    <location>
        <begin position="227"/>
        <end position="250"/>
    </location>
</feature>
<feature type="region of interest" description="Disordered" evidence="1">
    <location>
        <begin position="441"/>
        <end position="519"/>
    </location>
</feature>
<reference evidence="5" key="1">
    <citation type="journal article" date="2019" name="Int. J. Syst. Evol. Microbiol.">
        <title>The Global Catalogue of Microorganisms (GCM) 10K type strain sequencing project: providing services to taxonomists for standard genome sequencing and annotation.</title>
        <authorList>
            <consortium name="The Broad Institute Genomics Platform"/>
            <consortium name="The Broad Institute Genome Sequencing Center for Infectious Disease"/>
            <person name="Wu L."/>
            <person name="Ma J."/>
        </authorList>
    </citation>
    <scope>NUCLEOTIDE SEQUENCE [LARGE SCALE GENOMIC DNA]</scope>
    <source>
        <strain evidence="5">CCUG 63830</strain>
    </source>
</reference>
<keyword evidence="3" id="KW-0732">Signal</keyword>
<dbReference type="EMBL" id="JBHSWB010000004">
    <property type="protein sequence ID" value="MFC6663869.1"/>
    <property type="molecule type" value="Genomic_DNA"/>
</dbReference>
<sequence>MNVLRRLFLVLCALATLSGVAVAAPGTTAAPACSALDIPDTGHSINMTSFIPDAGCWYVTTINLLADSGAFEMTLSVARYLVVILFGIFAVSAYMDKQARARAIPVTIATIAVYSVLTSGAGSQSLTGYVRVMMLNGWPEIYSTSAAYGQKMLAGNGPNSLGTYVKDLAEEMAKMTYNTSVFERVRTQMNTELAAGNFGGDQAAIRARVREIMAADQAKADTEMKQLSLWTTIGSFMVMGLFAVFAALIYSTALGLILTAVMLPISMAFIAVMQWGYFTKAMITFLSALLVTALVSVMTVGVMRIAVGNSATQMTVMLQQSNQQIEQSLVKYATEWKQCEFWEGGCNINNLRLEMGVAWEEARSVVVTLGMTLLAASVSVGIAMNQLRRVPALISGAIGVSGGGESSGTGTNPMRGLAEAAGVTALAKTVQARAVSSAADRLGLGKSSGSQGQPGGKSAGAPGSPTAPGDPKSSAGGSGAAAGPAAAAGGPARPPEAEGAAYGRSHTQGQGPSQPTTSARIASTLASTPAGRLAAAQHLTAAAGRATGRAAQTVANVTGDRALLDRVGGMASAGAANTQAAMTAARTGLGHSASAARDLVQNAQTQGLPQAVSNAVMSSAPATNVQLGLQARTQRLAAAAKQPTAAGQTFAAAAAHVAPTAPGAVPQAPSAAAGAATGPVPSGKGASVPPPTPTPAAPAPTLNRSYSSGPTSRSTSTTPTVRSGQFRQAVQVGQEPRPSGLKDFKSGVSANLKPAQPSEAPGKSAQPMTVDAARSEATTAELPQEETT</sequence>
<keyword evidence="2" id="KW-1133">Transmembrane helix</keyword>
<evidence type="ECO:0008006" key="6">
    <source>
        <dbReference type="Google" id="ProtNLM"/>
    </source>
</evidence>
<feature type="compositionally biased region" description="Low complexity" evidence="1">
    <location>
        <begin position="442"/>
        <end position="451"/>
    </location>
</feature>
<dbReference type="Proteomes" id="UP001596317">
    <property type="component" value="Unassembled WGS sequence"/>
</dbReference>
<dbReference type="InterPro" id="IPR006311">
    <property type="entry name" value="TAT_signal"/>
</dbReference>
<feature type="compositionally biased region" description="Polar residues" evidence="1">
    <location>
        <begin position="505"/>
        <end position="519"/>
    </location>
</feature>
<accession>A0ABW1ZTM7</accession>
<feature type="chain" id="PRO_5047501299" description="TrbL/VirB6 plasmid conjugal transfer protein" evidence="3">
    <location>
        <begin position="24"/>
        <end position="788"/>
    </location>
</feature>
<keyword evidence="2" id="KW-0472">Membrane</keyword>
<keyword evidence="2" id="KW-0812">Transmembrane</keyword>
<feature type="transmembrane region" description="Helical" evidence="2">
    <location>
        <begin position="285"/>
        <end position="307"/>
    </location>
</feature>
<organism evidence="4 5">
    <name type="scientific">Deinococcus multiflagellatus</name>
    <dbReference type="NCBI Taxonomy" id="1656887"/>
    <lineage>
        <taxon>Bacteria</taxon>
        <taxon>Thermotogati</taxon>
        <taxon>Deinococcota</taxon>
        <taxon>Deinococci</taxon>
        <taxon>Deinococcales</taxon>
        <taxon>Deinococcaceae</taxon>
        <taxon>Deinococcus</taxon>
    </lineage>
</organism>
<evidence type="ECO:0000256" key="3">
    <source>
        <dbReference type="SAM" id="SignalP"/>
    </source>
</evidence>
<evidence type="ECO:0000256" key="2">
    <source>
        <dbReference type="SAM" id="Phobius"/>
    </source>
</evidence>
<keyword evidence="5" id="KW-1185">Reference proteome</keyword>
<comment type="caution">
    <text evidence="4">The sequence shown here is derived from an EMBL/GenBank/DDBJ whole genome shotgun (WGS) entry which is preliminary data.</text>
</comment>
<evidence type="ECO:0000313" key="4">
    <source>
        <dbReference type="EMBL" id="MFC6663869.1"/>
    </source>
</evidence>